<dbReference type="Pfam" id="PF00378">
    <property type="entry name" value="ECH_1"/>
    <property type="match status" value="1"/>
</dbReference>
<accession>A0ABV7A6F1</accession>
<evidence type="ECO:0000313" key="3">
    <source>
        <dbReference type="EMBL" id="MFC2948595.1"/>
    </source>
</evidence>
<dbReference type="InterPro" id="IPR001753">
    <property type="entry name" value="Enoyl-CoA_hydra/iso"/>
</dbReference>
<organism evidence="3 4">
    <name type="scientific">Virgibacillus sediminis</name>
    <dbReference type="NCBI Taxonomy" id="202260"/>
    <lineage>
        <taxon>Bacteria</taxon>
        <taxon>Bacillati</taxon>
        <taxon>Bacillota</taxon>
        <taxon>Bacilli</taxon>
        <taxon>Bacillales</taxon>
        <taxon>Bacillaceae</taxon>
        <taxon>Virgibacillus</taxon>
    </lineage>
</organism>
<dbReference type="Gene3D" id="3.90.226.10">
    <property type="entry name" value="2-enoyl-CoA Hydratase, Chain A, domain 1"/>
    <property type="match status" value="1"/>
</dbReference>
<reference evidence="4" key="1">
    <citation type="journal article" date="2019" name="Int. J. Syst. Evol. Microbiol.">
        <title>The Global Catalogue of Microorganisms (GCM) 10K type strain sequencing project: providing services to taxonomists for standard genome sequencing and annotation.</title>
        <authorList>
            <consortium name="The Broad Institute Genomics Platform"/>
            <consortium name="The Broad Institute Genome Sequencing Center for Infectious Disease"/>
            <person name="Wu L."/>
            <person name="Ma J."/>
        </authorList>
    </citation>
    <scope>NUCLEOTIDE SEQUENCE [LARGE SCALE GENOMIC DNA]</scope>
    <source>
        <strain evidence="4">KCTC 13193</strain>
    </source>
</reference>
<dbReference type="InterPro" id="IPR029045">
    <property type="entry name" value="ClpP/crotonase-like_dom_sf"/>
</dbReference>
<keyword evidence="3" id="KW-0456">Lyase</keyword>
<evidence type="ECO:0000256" key="2">
    <source>
        <dbReference type="RuleBase" id="RU003707"/>
    </source>
</evidence>
<dbReference type="InterPro" id="IPR018376">
    <property type="entry name" value="Enoyl-CoA_hyd/isom_CS"/>
</dbReference>
<dbReference type="RefSeq" id="WP_390305753.1">
    <property type="nucleotide sequence ID" value="NZ_JBHRRZ010000015.1"/>
</dbReference>
<dbReference type="EC" id="4.2.1.17" evidence="3"/>
<dbReference type="GO" id="GO:0004300">
    <property type="term" value="F:enoyl-CoA hydratase activity"/>
    <property type="evidence" value="ECO:0007669"/>
    <property type="project" value="UniProtKB-EC"/>
</dbReference>
<comment type="similarity">
    <text evidence="1 2">Belongs to the enoyl-CoA hydratase/isomerase family.</text>
</comment>
<dbReference type="PANTHER" id="PTHR11941:SF175">
    <property type="entry name" value="ENOYL-COA HYDRATASE-RELATED"/>
    <property type="match status" value="1"/>
</dbReference>
<evidence type="ECO:0000256" key="1">
    <source>
        <dbReference type="ARBA" id="ARBA00005254"/>
    </source>
</evidence>
<dbReference type="NCBIfam" id="NF005803">
    <property type="entry name" value="PRK07658.1"/>
    <property type="match status" value="1"/>
</dbReference>
<dbReference type="SUPFAM" id="SSF52096">
    <property type="entry name" value="ClpP/crotonase"/>
    <property type="match status" value="1"/>
</dbReference>
<sequence>MATILYESSNQVAYLTIQSPPANALSTKLIDSLAEKLDKVEQEETVKAIVIKGEGKFFSAGADIKEFTALKDASDYRSLAEKGQKLFDRIENFPIPVIAAIHGAALGGGLELAMACHMRIAAEKAKLGLPELTLGIIPGFAGTQRLPRYVGSAKAYEMILTGNPVMAEDALEIGLVNRVVSEGALLRETAKLAEAIAAKSRISINEIMKLLPYSYIDQFNAGVRAEAESFASVFGTEDAKEGVQAFLEKRKPNFQDK</sequence>
<dbReference type="PROSITE" id="PS00166">
    <property type="entry name" value="ENOYL_COA_HYDRATASE"/>
    <property type="match status" value="1"/>
</dbReference>
<dbReference type="EMBL" id="JBHRRZ010000015">
    <property type="protein sequence ID" value="MFC2948595.1"/>
    <property type="molecule type" value="Genomic_DNA"/>
</dbReference>
<keyword evidence="4" id="KW-1185">Reference proteome</keyword>
<comment type="caution">
    <text evidence="3">The sequence shown here is derived from an EMBL/GenBank/DDBJ whole genome shotgun (WGS) entry which is preliminary data.</text>
</comment>
<dbReference type="PANTHER" id="PTHR11941">
    <property type="entry name" value="ENOYL-COA HYDRATASE-RELATED"/>
    <property type="match status" value="1"/>
</dbReference>
<dbReference type="Proteomes" id="UP001595387">
    <property type="component" value="Unassembled WGS sequence"/>
</dbReference>
<gene>
    <name evidence="3" type="ORF">ACFODW_09615</name>
</gene>
<proteinExistence type="inferred from homology"/>
<evidence type="ECO:0000313" key="4">
    <source>
        <dbReference type="Proteomes" id="UP001595387"/>
    </source>
</evidence>
<name>A0ABV7A6F1_9BACI</name>
<dbReference type="CDD" id="cd06558">
    <property type="entry name" value="crotonase-like"/>
    <property type="match status" value="1"/>
</dbReference>
<protein>
    <submittedName>
        <fullName evidence="3">Enoyl-CoA hydratase</fullName>
        <ecNumber evidence="3">4.2.1.17</ecNumber>
    </submittedName>
</protein>